<dbReference type="Pfam" id="PF09991">
    <property type="entry name" value="DUF2232"/>
    <property type="match status" value="1"/>
</dbReference>
<evidence type="ECO:0000256" key="1">
    <source>
        <dbReference type="SAM" id="Phobius"/>
    </source>
</evidence>
<proteinExistence type="predicted"/>
<keyword evidence="1" id="KW-1133">Transmembrane helix</keyword>
<dbReference type="RefSeq" id="WP_012637498.1">
    <property type="nucleotide sequence ID" value="NC_011901.1"/>
</dbReference>
<protein>
    <recommendedName>
        <fullName evidence="4">DUF2232 domain-containing protein</fullName>
    </recommendedName>
</protein>
<sequence length="298" mass="31764" precursor="true">MKALASFIMQGRLRAVTTVAGFGAAGLIIPPMGLVASAAVALVALRLGTLQGLWVLLMASALLAGLVWVGGVQPAVGFMLGAVQWLPMLLLAHLLRQTVSWPVSLLAGVAVACGGILLVHASVPDVTEMWVQTLHQILGPVFQQSGTSAAELDEALRQAAPLMTGMLAAALLMSLALALVLARYWQAQLYNPGGFADEFQRLQLGRVPALVLAGLMLGAWMTQSTLLIELSLVFLVVFFLQGIALVHGLTRQLEMHKFWLVGMYVLMVIALPQVMIMLSAFGAIDSVADFRARFARKA</sequence>
<dbReference type="AlphaFoldDB" id="B8GNS4"/>
<dbReference type="STRING" id="396588.Tgr7_0925"/>
<name>B8GNS4_THISH</name>
<keyword evidence="1" id="KW-0472">Membrane</keyword>
<feature type="transmembrane region" description="Helical" evidence="1">
    <location>
        <begin position="162"/>
        <end position="182"/>
    </location>
</feature>
<feature type="transmembrane region" description="Helical" evidence="1">
    <location>
        <begin position="75"/>
        <end position="95"/>
    </location>
</feature>
<dbReference type="HOGENOM" id="CLU_075529_0_0_6"/>
<dbReference type="Proteomes" id="UP000002383">
    <property type="component" value="Chromosome"/>
</dbReference>
<feature type="transmembrane region" description="Helical" evidence="1">
    <location>
        <begin position="25"/>
        <end position="45"/>
    </location>
</feature>
<dbReference type="OrthoDB" id="5659946at2"/>
<keyword evidence="1" id="KW-0812">Transmembrane</keyword>
<dbReference type="KEGG" id="tgr:Tgr7_0925"/>
<feature type="transmembrane region" description="Helical" evidence="1">
    <location>
        <begin position="227"/>
        <end position="246"/>
    </location>
</feature>
<reference evidence="2 3" key="1">
    <citation type="journal article" date="2011" name="Stand. Genomic Sci.">
        <title>Complete genome sequence of 'Thioalkalivibrio sulfidophilus' HL-EbGr7.</title>
        <authorList>
            <person name="Muyzer G."/>
            <person name="Sorokin D.Y."/>
            <person name="Mavromatis K."/>
            <person name="Lapidus A."/>
            <person name="Clum A."/>
            <person name="Ivanova N."/>
            <person name="Pati A."/>
            <person name="d'Haeseleer P."/>
            <person name="Woyke T."/>
            <person name="Kyrpides N.C."/>
        </authorList>
    </citation>
    <scope>NUCLEOTIDE SEQUENCE [LARGE SCALE GENOMIC DNA]</scope>
    <source>
        <strain evidence="2 3">HL-EbGR7</strain>
    </source>
</reference>
<feature type="transmembrane region" description="Helical" evidence="1">
    <location>
        <begin position="102"/>
        <end position="123"/>
    </location>
</feature>
<keyword evidence="3" id="KW-1185">Reference proteome</keyword>
<dbReference type="InterPro" id="IPR018710">
    <property type="entry name" value="DUF2232"/>
</dbReference>
<evidence type="ECO:0000313" key="2">
    <source>
        <dbReference type="EMBL" id="ACL72013.1"/>
    </source>
</evidence>
<accession>B8GNS4</accession>
<feature type="transmembrane region" description="Helical" evidence="1">
    <location>
        <begin position="203"/>
        <end position="221"/>
    </location>
</feature>
<organism evidence="2 3">
    <name type="scientific">Thioalkalivibrio sulfidiphilus (strain HL-EbGR7)</name>
    <dbReference type="NCBI Taxonomy" id="396588"/>
    <lineage>
        <taxon>Bacteria</taxon>
        <taxon>Pseudomonadati</taxon>
        <taxon>Pseudomonadota</taxon>
        <taxon>Gammaproteobacteria</taxon>
        <taxon>Chromatiales</taxon>
        <taxon>Ectothiorhodospiraceae</taxon>
        <taxon>Thioalkalivibrio</taxon>
    </lineage>
</organism>
<feature type="transmembrane region" description="Helical" evidence="1">
    <location>
        <begin position="52"/>
        <end position="69"/>
    </location>
</feature>
<evidence type="ECO:0000313" key="3">
    <source>
        <dbReference type="Proteomes" id="UP000002383"/>
    </source>
</evidence>
<feature type="transmembrane region" description="Helical" evidence="1">
    <location>
        <begin position="258"/>
        <end position="284"/>
    </location>
</feature>
<evidence type="ECO:0008006" key="4">
    <source>
        <dbReference type="Google" id="ProtNLM"/>
    </source>
</evidence>
<dbReference type="eggNOG" id="ENOG50329TX">
    <property type="taxonomic scope" value="Bacteria"/>
</dbReference>
<dbReference type="EMBL" id="CP001339">
    <property type="protein sequence ID" value="ACL72013.1"/>
    <property type="molecule type" value="Genomic_DNA"/>
</dbReference>
<gene>
    <name evidence="2" type="ordered locus">Tgr7_0925</name>
</gene>